<dbReference type="GO" id="GO:0005096">
    <property type="term" value="F:GTPase activator activity"/>
    <property type="evidence" value="ECO:0007669"/>
    <property type="project" value="InterPro"/>
</dbReference>
<keyword evidence="2" id="KW-1185">Reference proteome</keyword>
<reference evidence="1" key="1">
    <citation type="submission" date="2019-07" db="EMBL/GenBank/DDBJ databases">
        <title>Annotation for the trematode Paragonimus miyazaki's.</title>
        <authorList>
            <person name="Choi Y.-J."/>
        </authorList>
    </citation>
    <scope>NUCLEOTIDE SEQUENCE</scope>
    <source>
        <strain evidence="1">Japan</strain>
    </source>
</reference>
<dbReference type="PANTHER" id="PTHR21422">
    <property type="entry name" value="RAB3 GTPASE-ACTIVATING PROTEIN CATALYTIC SUBUNIT"/>
    <property type="match status" value="1"/>
</dbReference>
<dbReference type="EMBL" id="JTDE01003010">
    <property type="protein sequence ID" value="KAF7256568.1"/>
    <property type="molecule type" value="Genomic_DNA"/>
</dbReference>
<evidence type="ECO:0000313" key="2">
    <source>
        <dbReference type="Proteomes" id="UP000822476"/>
    </source>
</evidence>
<gene>
    <name evidence="1" type="ORF">EG68_06243</name>
</gene>
<proteinExistence type="predicted"/>
<accession>A0A8S9YXS5</accession>
<name>A0A8S9YXS5_9TREM</name>
<sequence length="941" mass="105593">MCTNSSITKREEETFEDYTAVTDWEKFTQELENLLSRWQLKADGDPTIRQSLLSTYTFTQTGYICGRLHYGDREFQLVYYNESLSESTQINPVVNDTTSSMSSSPSSKVTRRYSMMKTPCDERCCFSGNVMAPLAWFGLTHLLLLRPSEGGIKGGTRLSMLLSSVEMAVHAVKCPVPVLVEYCGPYSPYFYGLAAIPPLSVEQSTDGDRAKCDYEASVLTGALNVDFAIGLLNGSVNPSCTHLSGIQEMFLAKLGYPGNVNCPMPEVHISARFIYPLPFWPEPEELPSVDLSLFSFDMTSVSSVYPLVHLAAVWPRVPSHAVTQRASWTVLKPEGAPEWYLQLFIQTSHADRLSSRLKLFSRTCRDCDPTENSTRISSAVYTATSLISRLSWLGADLPRLRTMFRSQSGSSFAFPQSPSTSTGVTELRLTGEQVLHYLLFLFPDADSNFSCSSHLARELSCTVDSVDDITDRFRWSRKQNRASPKVIELAHKLGLPPATSLTHRLAVLMCNLYFQQPIPTTPGLLEVMFSEFILELKLRLDRLISLPDCSAYVDSEDAIYEAGRSSDYTKASTYVNAVDPADVGFEYWSESEQLNVYKVLERFNTCIQKARPLSPVKCENADFGRTVAKEVDEESVTTDAEDAFFDAEEDIESPKREDNSDSETLRAFSTTQTTSGEAIEEARCILQWLQSMGRVQLMRLLMPSVCLEALITLHSITPHARLIPWYSHALEELVTQLNVILARLTDGRTSLDGYTNWEERFVHTYYEALTLVAKFSTRLNCLRELIGYFSLHVCPILSDDTLSFLCDLASGAVCGQTDWTAHSTGWVLIDRASRSFTDFQSLCGLKTPSKPSGNQSTKPVISPFRFTSSAQSWFANDPPLDLRQPTWETYVLQTTRGQPNPLTSRLGPQRLCLELNSEDARKRQYDRLLVAGAFSYDTQFF</sequence>
<protein>
    <recommendedName>
        <fullName evidence="3">Rab3 GTPase-activating protein catalytic subunit</fullName>
    </recommendedName>
</protein>
<evidence type="ECO:0008006" key="3">
    <source>
        <dbReference type="Google" id="ProtNLM"/>
    </source>
</evidence>
<organism evidence="1 2">
    <name type="scientific">Paragonimus skrjabini miyazakii</name>
    <dbReference type="NCBI Taxonomy" id="59628"/>
    <lineage>
        <taxon>Eukaryota</taxon>
        <taxon>Metazoa</taxon>
        <taxon>Spiralia</taxon>
        <taxon>Lophotrochozoa</taxon>
        <taxon>Platyhelminthes</taxon>
        <taxon>Trematoda</taxon>
        <taxon>Digenea</taxon>
        <taxon>Plagiorchiida</taxon>
        <taxon>Troglotremata</taxon>
        <taxon>Troglotrematidae</taxon>
        <taxon>Paragonimus</taxon>
    </lineage>
</organism>
<comment type="caution">
    <text evidence="1">The sequence shown here is derived from an EMBL/GenBank/DDBJ whole genome shotgun (WGS) entry which is preliminary data.</text>
</comment>
<dbReference type="InterPro" id="IPR045700">
    <property type="entry name" value="Rab3GAP1"/>
</dbReference>
<dbReference type="Proteomes" id="UP000822476">
    <property type="component" value="Unassembled WGS sequence"/>
</dbReference>
<dbReference type="PANTHER" id="PTHR21422:SF9">
    <property type="entry name" value="RAB3 GTPASE-ACTIVATING PROTEIN CATALYTIC SUBUNIT"/>
    <property type="match status" value="1"/>
</dbReference>
<dbReference type="AlphaFoldDB" id="A0A8S9YXS5"/>
<evidence type="ECO:0000313" key="1">
    <source>
        <dbReference type="EMBL" id="KAF7256568.1"/>
    </source>
</evidence>
<dbReference type="OrthoDB" id="6278752at2759"/>